<evidence type="ECO:0000256" key="3">
    <source>
        <dbReference type="ARBA" id="ARBA00023125"/>
    </source>
</evidence>
<dbReference type="CDD" id="cd05466">
    <property type="entry name" value="PBP2_LTTR_substrate"/>
    <property type="match status" value="1"/>
</dbReference>
<dbReference type="Pfam" id="PF03466">
    <property type="entry name" value="LysR_substrate"/>
    <property type="match status" value="1"/>
</dbReference>
<evidence type="ECO:0000256" key="4">
    <source>
        <dbReference type="ARBA" id="ARBA00023163"/>
    </source>
</evidence>
<sequence>MDLRQLELFVAVAEEEHVTNGARRAHVTQSTASAAVHRLEEELGVKLFHRVGRRVGLTYAGNLLLERARVMLGEARQTREQFALLKGPLRGHVRLAVPVSCGDFDLPAALAAFRAESPQVTIGITLAMGPVDGRTDVLLHDEVDLAVIPVSGREPPQIRIDHLSRMQATLACRDDDELAHRKGVRLADVADRPFVDFPRDWGNRRTMDRLFAKARVRREVAIEVADTRSAQSLIAAGVGIGFLPAECLVERPRLAPVDLVEKPPSFDVGLASRSDRALSQTAAALREVLRSFAEAPPGGDQ</sequence>
<dbReference type="InterPro" id="IPR036390">
    <property type="entry name" value="WH_DNA-bd_sf"/>
</dbReference>
<dbReference type="EMBL" id="WMBA01000035">
    <property type="protein sequence ID" value="MTD56501.1"/>
    <property type="molecule type" value="Genomic_DNA"/>
</dbReference>
<keyword evidence="7" id="KW-1185">Reference proteome</keyword>
<dbReference type="SUPFAM" id="SSF46785">
    <property type="entry name" value="Winged helix' DNA-binding domain"/>
    <property type="match status" value="1"/>
</dbReference>
<comment type="caution">
    <text evidence="6">The sequence shown here is derived from an EMBL/GenBank/DDBJ whole genome shotgun (WGS) entry which is preliminary data.</text>
</comment>
<evidence type="ECO:0000256" key="2">
    <source>
        <dbReference type="ARBA" id="ARBA00023015"/>
    </source>
</evidence>
<dbReference type="SUPFAM" id="SSF53850">
    <property type="entry name" value="Periplasmic binding protein-like II"/>
    <property type="match status" value="1"/>
</dbReference>
<evidence type="ECO:0000259" key="5">
    <source>
        <dbReference type="PROSITE" id="PS50931"/>
    </source>
</evidence>
<dbReference type="InterPro" id="IPR005119">
    <property type="entry name" value="LysR_subst-bd"/>
</dbReference>
<dbReference type="PANTHER" id="PTHR30419:SF31">
    <property type="entry name" value="BLR3139 PROTEIN"/>
    <property type="match status" value="1"/>
</dbReference>
<proteinExistence type="inferred from homology"/>
<feature type="domain" description="HTH lysR-type" evidence="5">
    <location>
        <begin position="1"/>
        <end position="58"/>
    </location>
</feature>
<dbReference type="GO" id="GO:0003700">
    <property type="term" value="F:DNA-binding transcription factor activity"/>
    <property type="evidence" value="ECO:0007669"/>
    <property type="project" value="InterPro"/>
</dbReference>
<evidence type="ECO:0000256" key="1">
    <source>
        <dbReference type="ARBA" id="ARBA00009437"/>
    </source>
</evidence>
<dbReference type="Pfam" id="PF00126">
    <property type="entry name" value="HTH_1"/>
    <property type="match status" value="1"/>
</dbReference>
<dbReference type="PRINTS" id="PR00039">
    <property type="entry name" value="HTHLYSR"/>
</dbReference>
<keyword evidence="2" id="KW-0805">Transcription regulation</keyword>
<dbReference type="PROSITE" id="PS50931">
    <property type="entry name" value="HTH_LYSR"/>
    <property type="match status" value="1"/>
</dbReference>
<keyword evidence="3" id="KW-0238">DNA-binding</keyword>
<dbReference type="Gene3D" id="1.10.10.10">
    <property type="entry name" value="Winged helix-like DNA-binding domain superfamily/Winged helix DNA-binding domain"/>
    <property type="match status" value="1"/>
</dbReference>
<dbReference type="InterPro" id="IPR036388">
    <property type="entry name" value="WH-like_DNA-bd_sf"/>
</dbReference>
<dbReference type="FunFam" id="1.10.10.10:FF:000001">
    <property type="entry name" value="LysR family transcriptional regulator"/>
    <property type="match status" value="1"/>
</dbReference>
<dbReference type="InterPro" id="IPR050950">
    <property type="entry name" value="HTH-type_LysR_regulators"/>
</dbReference>
<comment type="similarity">
    <text evidence="1">Belongs to the LysR transcriptional regulatory family.</text>
</comment>
<dbReference type="OrthoDB" id="3181812at2"/>
<dbReference type="GO" id="GO:0003677">
    <property type="term" value="F:DNA binding"/>
    <property type="evidence" value="ECO:0007669"/>
    <property type="project" value="UniProtKB-KW"/>
</dbReference>
<dbReference type="PANTHER" id="PTHR30419">
    <property type="entry name" value="HTH-TYPE TRANSCRIPTIONAL REGULATOR YBHD"/>
    <property type="match status" value="1"/>
</dbReference>
<accession>A0A6N7Z6F2</accession>
<dbReference type="Gene3D" id="3.40.190.290">
    <property type="match status" value="1"/>
</dbReference>
<dbReference type="GO" id="GO:0005829">
    <property type="term" value="C:cytosol"/>
    <property type="evidence" value="ECO:0007669"/>
    <property type="project" value="TreeGrafter"/>
</dbReference>
<dbReference type="Proteomes" id="UP000440096">
    <property type="component" value="Unassembled WGS sequence"/>
</dbReference>
<dbReference type="InterPro" id="IPR000847">
    <property type="entry name" value="LysR_HTH_N"/>
</dbReference>
<dbReference type="RefSeq" id="WP_154758666.1">
    <property type="nucleotide sequence ID" value="NZ_WMBA01000035.1"/>
</dbReference>
<protein>
    <submittedName>
        <fullName evidence="6">LysR family transcriptional regulator</fullName>
    </submittedName>
</protein>
<evidence type="ECO:0000313" key="6">
    <source>
        <dbReference type="EMBL" id="MTD56501.1"/>
    </source>
</evidence>
<evidence type="ECO:0000313" key="7">
    <source>
        <dbReference type="Proteomes" id="UP000440096"/>
    </source>
</evidence>
<gene>
    <name evidence="6" type="ORF">GKO32_21355</name>
</gene>
<dbReference type="AlphaFoldDB" id="A0A6N7Z6F2"/>
<name>A0A6N7Z6F2_9PSEU</name>
<reference evidence="6 7" key="1">
    <citation type="submission" date="2019-11" db="EMBL/GenBank/DDBJ databases">
        <title>Draft genome of Amycolatopsis RM579.</title>
        <authorList>
            <person name="Duangmal K."/>
            <person name="Mingma R."/>
        </authorList>
    </citation>
    <scope>NUCLEOTIDE SEQUENCE [LARGE SCALE GENOMIC DNA]</scope>
    <source>
        <strain evidence="6 7">RM579</strain>
    </source>
</reference>
<keyword evidence="4" id="KW-0804">Transcription</keyword>
<organism evidence="6 7">
    <name type="scientific">Amycolatopsis pithecellobii</name>
    <dbReference type="NCBI Taxonomy" id="664692"/>
    <lineage>
        <taxon>Bacteria</taxon>
        <taxon>Bacillati</taxon>
        <taxon>Actinomycetota</taxon>
        <taxon>Actinomycetes</taxon>
        <taxon>Pseudonocardiales</taxon>
        <taxon>Pseudonocardiaceae</taxon>
        <taxon>Amycolatopsis</taxon>
    </lineage>
</organism>